<name>J9BUP2_9ZZZZ</name>
<evidence type="ECO:0000313" key="1">
    <source>
        <dbReference type="EMBL" id="EJW91290.1"/>
    </source>
</evidence>
<gene>
    <name evidence="1" type="ORF">EVA_20603</name>
</gene>
<reference evidence="1" key="1">
    <citation type="journal article" date="2012" name="PLoS ONE">
        <title>Gene sets for utilization of primary and secondary nutrition supplies in the distal gut of endangered iberian lynx.</title>
        <authorList>
            <person name="Alcaide M."/>
            <person name="Messina E."/>
            <person name="Richter M."/>
            <person name="Bargiela R."/>
            <person name="Peplies J."/>
            <person name="Huws S.A."/>
            <person name="Newbold C.J."/>
            <person name="Golyshin P.N."/>
            <person name="Simon M.A."/>
            <person name="Lopez G."/>
            <person name="Yakimov M.M."/>
            <person name="Ferrer M."/>
        </authorList>
    </citation>
    <scope>NUCLEOTIDE SEQUENCE</scope>
</reference>
<sequence length="39" mass="4746">MLFSFRMSLTFETLEWKSSQVFGSYCTNWLCCTSWVRIR</sequence>
<organism evidence="1">
    <name type="scientific">gut metagenome</name>
    <dbReference type="NCBI Taxonomy" id="749906"/>
    <lineage>
        <taxon>unclassified sequences</taxon>
        <taxon>metagenomes</taxon>
        <taxon>organismal metagenomes</taxon>
    </lineage>
</organism>
<protein>
    <submittedName>
        <fullName evidence="1">Uncharacterized protein</fullName>
    </submittedName>
</protein>
<dbReference type="AlphaFoldDB" id="J9BUP2"/>
<comment type="caution">
    <text evidence="1">The sequence shown here is derived from an EMBL/GenBank/DDBJ whole genome shotgun (WGS) entry which is preliminary data.</text>
</comment>
<accession>J9BUP2</accession>
<dbReference type="EMBL" id="AMCI01008275">
    <property type="protein sequence ID" value="EJW91290.1"/>
    <property type="molecule type" value="Genomic_DNA"/>
</dbReference>
<proteinExistence type="predicted"/>